<dbReference type="InterPro" id="IPR051677">
    <property type="entry name" value="AfsR-DnrI-RedD_regulator"/>
</dbReference>
<dbReference type="InterPro" id="IPR005158">
    <property type="entry name" value="BTAD"/>
</dbReference>
<dbReference type="InterPro" id="IPR011990">
    <property type="entry name" value="TPR-like_helical_dom_sf"/>
</dbReference>
<comment type="caution">
    <text evidence="2">The sequence shown here is derived from an EMBL/GenBank/DDBJ whole genome shotgun (WGS) entry which is preliminary data.</text>
</comment>
<dbReference type="PANTHER" id="PTHR35807">
    <property type="entry name" value="TRANSCRIPTIONAL REGULATOR REDD-RELATED"/>
    <property type="match status" value="1"/>
</dbReference>
<accession>A0ABR5SHG0</accession>
<evidence type="ECO:0000259" key="1">
    <source>
        <dbReference type="SMART" id="SM01043"/>
    </source>
</evidence>
<protein>
    <submittedName>
        <fullName evidence="2">ATP-dependent transcriptional activator</fullName>
    </submittedName>
</protein>
<gene>
    <name evidence="2" type="ORF">ASN18_2364</name>
</gene>
<dbReference type="InterPro" id="IPR059106">
    <property type="entry name" value="WHD_MalT"/>
</dbReference>
<dbReference type="Gene3D" id="1.25.40.10">
    <property type="entry name" value="Tetratricopeptide repeat domain"/>
    <property type="match status" value="1"/>
</dbReference>
<organism evidence="2 3">
    <name type="scientific">Candidatus Magnetominusculus xianensis</name>
    <dbReference type="NCBI Taxonomy" id="1748249"/>
    <lineage>
        <taxon>Bacteria</taxon>
        <taxon>Pseudomonadati</taxon>
        <taxon>Nitrospirota</taxon>
        <taxon>Nitrospiria</taxon>
        <taxon>Nitrospirales</taxon>
        <taxon>Nitrospiraceae</taxon>
        <taxon>Candidatus Magnetominusculus</taxon>
    </lineage>
</organism>
<dbReference type="SUPFAM" id="SSF48452">
    <property type="entry name" value="TPR-like"/>
    <property type="match status" value="1"/>
</dbReference>
<evidence type="ECO:0000313" key="3">
    <source>
        <dbReference type="Proteomes" id="UP000060487"/>
    </source>
</evidence>
<dbReference type="Pfam" id="PF25873">
    <property type="entry name" value="WHD_MalT"/>
    <property type="match status" value="1"/>
</dbReference>
<feature type="domain" description="Bacterial transcriptional activator" evidence="1">
    <location>
        <begin position="926"/>
        <end position="1074"/>
    </location>
</feature>
<dbReference type="PANTHER" id="PTHR35807:SF2">
    <property type="entry name" value="TRANSCRIPTIONAL ACTIVATOR DOMAIN"/>
    <property type="match status" value="1"/>
</dbReference>
<proteinExistence type="predicted"/>
<dbReference type="Pfam" id="PF03704">
    <property type="entry name" value="BTAD"/>
    <property type="match status" value="1"/>
</dbReference>
<dbReference type="SMART" id="SM01043">
    <property type="entry name" value="BTAD"/>
    <property type="match status" value="1"/>
</dbReference>
<dbReference type="Gene3D" id="1.10.10.10">
    <property type="entry name" value="Winged helix-like DNA-binding domain superfamily/Winged helix DNA-binding domain"/>
    <property type="match status" value="1"/>
</dbReference>
<dbReference type="Gene3D" id="3.40.50.300">
    <property type="entry name" value="P-loop containing nucleotide triphosphate hydrolases"/>
    <property type="match status" value="1"/>
</dbReference>
<sequence length="1078" mass="122333">MYIIISHVNVGGAEQVISSHNSTTGTVPTKIMPPHLQMVLERRRCFQQINAALSKPIVWVSAPAGAGKTTLVASYASAMNLPTLWYSCDERDIDAAVFFSYMQKALTIYNPDKYWILPDFAADGSKDIITFSILYFEQLFEHLKFPCLLVIDDYHKIPPESALHTVFIKGLYQLPEGINVVFTSRNDPPSAFVNFQAKRKLSAIGFDDIRFDLEETAALIKNTSELLVQDDLIDRLYTKTNGWVTGLVLALSQIDMTKTAAGFNESALDELLIKYFSEEIYNPLPDDIKELLLKTAWLPEFTLEMAAKIAPNGHKILTDSRYFITEKCTDNRVTYAFQSIFRDFLLSQSDGDEAALHALNVLEEHGYIEETAALTVELRKWERLERLITTYGQNLIDEGRHTLVDNWLTSLPHEVMQLHPWLLYWQGLNKMYLMPEDSRQILEHAYIIFKKSGAHDGQLSVLCAIVKTIIVEGKDFHPLDYWIAEFEGTLLEGYKCIESDKDREDTVASIFAALVFRQPENIGIDYWLVEAEKIVLHSKHIENRIFAGYTVIMYYLWSGLIYKAGVIVDVLSYPARQTKTYPALRLTYLLAEALYFYHKLSSKDALNSVDEGLMIAQQTDMHFMEAALLGVSVYISLAAGDDTTAEVCLTKISPYRDNQQSNSPIYHQLTSLVELSNGALSSAIEHAKRNVGLVQDAGCLFMLGVNKYFLAYVLAEAGKYDESMQVLSDIERIAVTTKSELFDYLILAVKSLIYLKTNDIPRFTDMFNKSVMSTERSGIKIFLPLNKSVASVCKTLLKGKAHVERIRELITLYSITTDDHRIVSFPWELKIYTLGQFKILRDGNIVHFTGKPHRTPLTLLKAIISLGGKCVNSLELSDLLWAESDGDAAYSALYTTLHRLRKMLGSNDYVQAANGNLYLDQRLCWVDIWALDAIVWEIYEIAENGGVTAAEDIIPAFLRMISIYKGDFNLESQDEELAAHLRGRLKYKFINCCLDAGDFLEKSDKLEEAIECYKKSLLVYPAEEMFYQKIMRCKKSMGQDIEAAAVYNLCRDTLLSILGKEPSQMTKSIYKSIIKKYR</sequence>
<dbReference type="InterPro" id="IPR036388">
    <property type="entry name" value="WH-like_DNA-bd_sf"/>
</dbReference>
<dbReference type="InterPro" id="IPR027417">
    <property type="entry name" value="P-loop_NTPase"/>
</dbReference>
<dbReference type="EMBL" id="LNQR01000083">
    <property type="protein sequence ID" value="KWT82776.1"/>
    <property type="molecule type" value="Genomic_DNA"/>
</dbReference>
<reference evidence="2 3" key="1">
    <citation type="submission" date="2015-11" db="EMBL/GenBank/DDBJ databases">
        <authorList>
            <person name="Lin W."/>
        </authorList>
    </citation>
    <scope>NUCLEOTIDE SEQUENCE [LARGE SCALE GENOMIC DNA]</scope>
    <source>
        <strain evidence="2 3">HCH-1</strain>
    </source>
</reference>
<dbReference type="Proteomes" id="UP000060487">
    <property type="component" value="Unassembled WGS sequence"/>
</dbReference>
<keyword evidence="3" id="KW-1185">Reference proteome</keyword>
<evidence type="ECO:0000313" key="2">
    <source>
        <dbReference type="EMBL" id="KWT82776.1"/>
    </source>
</evidence>
<name>A0ABR5SHG0_9BACT</name>
<dbReference type="SUPFAM" id="SSF52540">
    <property type="entry name" value="P-loop containing nucleoside triphosphate hydrolases"/>
    <property type="match status" value="1"/>
</dbReference>